<dbReference type="RefSeq" id="WP_005814816.1">
    <property type="nucleotide sequence ID" value="NZ_JH414483.1"/>
</dbReference>
<sequence length="74" mass="8048">REAAQSALFLADTLPYYSHFTRGTGTSLLRKGAALYNKDVVVDSWTVTCRCSYHLLVPEGAATLLGHGDFLIST</sequence>
<dbReference type="Proteomes" id="UP000004416">
    <property type="component" value="Unassembled WGS sequence"/>
</dbReference>
<name>G9XSD0_DESHA</name>
<dbReference type="AlphaFoldDB" id="G9XSD0"/>
<gene>
    <name evidence="1" type="ORF">HMPREF0322_03879</name>
</gene>
<comment type="caution">
    <text evidence="1">The sequence shown here is derived from an EMBL/GenBank/DDBJ whole genome shotgun (WGS) entry which is preliminary data.</text>
</comment>
<protein>
    <submittedName>
        <fullName evidence="1">Uncharacterized protein</fullName>
    </submittedName>
</protein>
<dbReference type="HOGENOM" id="CLU_2676739_0_0_9"/>
<dbReference type="EMBL" id="AFZX01000100">
    <property type="protein sequence ID" value="EHL05426.1"/>
    <property type="molecule type" value="Genomic_DNA"/>
</dbReference>
<reference evidence="1 2" key="1">
    <citation type="submission" date="2011-08" db="EMBL/GenBank/DDBJ databases">
        <authorList>
            <person name="Weinstock G."/>
            <person name="Sodergren E."/>
            <person name="Clifton S."/>
            <person name="Fulton L."/>
            <person name="Fulton B."/>
            <person name="Courtney L."/>
            <person name="Fronick C."/>
            <person name="Harrison M."/>
            <person name="Strong C."/>
            <person name="Farmer C."/>
            <person name="Delahaunty K."/>
            <person name="Markovic C."/>
            <person name="Hall O."/>
            <person name="Minx P."/>
            <person name="Tomlinson C."/>
            <person name="Mitreva M."/>
            <person name="Hou S."/>
            <person name="Chen J."/>
            <person name="Wollam A."/>
            <person name="Pepin K.H."/>
            <person name="Johnson M."/>
            <person name="Bhonagiri V."/>
            <person name="Zhang X."/>
            <person name="Suruliraj S."/>
            <person name="Warren W."/>
            <person name="Chinwalla A."/>
            <person name="Mardis E.R."/>
            <person name="Wilson R.K."/>
        </authorList>
    </citation>
    <scope>NUCLEOTIDE SEQUENCE [LARGE SCALE GENOMIC DNA]</scope>
    <source>
        <strain evidence="1 2">DP7</strain>
    </source>
</reference>
<feature type="non-terminal residue" evidence="1">
    <location>
        <position position="1"/>
    </location>
</feature>
<evidence type="ECO:0000313" key="2">
    <source>
        <dbReference type="Proteomes" id="UP000004416"/>
    </source>
</evidence>
<accession>G9XSD0</accession>
<proteinExistence type="predicted"/>
<evidence type="ECO:0000313" key="1">
    <source>
        <dbReference type="EMBL" id="EHL05426.1"/>
    </source>
</evidence>
<organism evidence="1 2">
    <name type="scientific">Desulfitobacterium hafniense DP7</name>
    <dbReference type="NCBI Taxonomy" id="537010"/>
    <lineage>
        <taxon>Bacteria</taxon>
        <taxon>Bacillati</taxon>
        <taxon>Bacillota</taxon>
        <taxon>Clostridia</taxon>
        <taxon>Eubacteriales</taxon>
        <taxon>Desulfitobacteriaceae</taxon>
        <taxon>Desulfitobacterium</taxon>
    </lineage>
</organism>